<feature type="region of interest" description="Disordered" evidence="1">
    <location>
        <begin position="66"/>
        <end position="140"/>
    </location>
</feature>
<name>A0A6J4VHH2_9BACT</name>
<proteinExistence type="predicted"/>
<feature type="region of interest" description="Disordered" evidence="1">
    <location>
        <begin position="1"/>
        <end position="52"/>
    </location>
</feature>
<protein>
    <submittedName>
        <fullName evidence="2">Uncharacterized protein</fullName>
    </submittedName>
</protein>
<reference evidence="2" key="1">
    <citation type="submission" date="2020-02" db="EMBL/GenBank/DDBJ databases">
        <authorList>
            <person name="Meier V. D."/>
        </authorList>
    </citation>
    <scope>NUCLEOTIDE SEQUENCE</scope>
    <source>
        <strain evidence="2">AVDCRST_MAG19</strain>
    </source>
</reference>
<dbReference type="EMBL" id="CADCWL010000190">
    <property type="protein sequence ID" value="CAA9576456.1"/>
    <property type="molecule type" value="Genomic_DNA"/>
</dbReference>
<accession>A0A6J4VHH2</accession>
<evidence type="ECO:0000313" key="2">
    <source>
        <dbReference type="EMBL" id="CAA9576456.1"/>
    </source>
</evidence>
<organism evidence="2">
    <name type="scientific">uncultured Thermomicrobiales bacterium</name>
    <dbReference type="NCBI Taxonomy" id="1645740"/>
    <lineage>
        <taxon>Bacteria</taxon>
        <taxon>Pseudomonadati</taxon>
        <taxon>Thermomicrobiota</taxon>
        <taxon>Thermomicrobia</taxon>
        <taxon>Thermomicrobiales</taxon>
        <taxon>environmental samples</taxon>
    </lineage>
</organism>
<dbReference type="AlphaFoldDB" id="A0A6J4VHH2"/>
<sequence length="140" mass="14509">MALPGPGPESGSTPPDGYDNGLRQGCPDRGAVGAETSPTHAPRGAVSNAPPSARVRYLLRNPLKDGGMVVAAPPTVLSPGSASSVRPGAGVPRHQPGATRRPRPSSDSRHLRSPPHHLPLNRRSGTPVRKPRLCSVGYIS</sequence>
<gene>
    <name evidence="2" type="ORF">AVDCRST_MAG19-3418</name>
</gene>
<evidence type="ECO:0000256" key="1">
    <source>
        <dbReference type="SAM" id="MobiDB-lite"/>
    </source>
</evidence>